<evidence type="ECO:0000313" key="1">
    <source>
        <dbReference type="EMBL" id="RDX79237.1"/>
    </source>
</evidence>
<evidence type="ECO:0000313" key="2">
    <source>
        <dbReference type="Proteomes" id="UP000257109"/>
    </source>
</evidence>
<accession>A0A371FLN9</accession>
<dbReference type="EMBL" id="QJKJ01008598">
    <property type="protein sequence ID" value="RDX79237.1"/>
    <property type="molecule type" value="Genomic_DNA"/>
</dbReference>
<comment type="caution">
    <text evidence="1">The sequence shown here is derived from an EMBL/GenBank/DDBJ whole genome shotgun (WGS) entry which is preliminary data.</text>
</comment>
<dbReference type="AlphaFoldDB" id="A0A371FLN9"/>
<sequence>MCDACNLAFGAVKRRASQSQSQLKEVISARESRLRKTDSVANHKIEKTGNRVIKSKNMHVRHPSDFSD</sequence>
<organism evidence="1 2">
    <name type="scientific">Mucuna pruriens</name>
    <name type="common">Velvet bean</name>
    <name type="synonym">Dolichos pruriens</name>
    <dbReference type="NCBI Taxonomy" id="157652"/>
    <lineage>
        <taxon>Eukaryota</taxon>
        <taxon>Viridiplantae</taxon>
        <taxon>Streptophyta</taxon>
        <taxon>Embryophyta</taxon>
        <taxon>Tracheophyta</taxon>
        <taxon>Spermatophyta</taxon>
        <taxon>Magnoliopsida</taxon>
        <taxon>eudicotyledons</taxon>
        <taxon>Gunneridae</taxon>
        <taxon>Pentapetalae</taxon>
        <taxon>rosids</taxon>
        <taxon>fabids</taxon>
        <taxon>Fabales</taxon>
        <taxon>Fabaceae</taxon>
        <taxon>Papilionoideae</taxon>
        <taxon>50 kb inversion clade</taxon>
        <taxon>NPAAA clade</taxon>
        <taxon>indigoferoid/millettioid clade</taxon>
        <taxon>Phaseoleae</taxon>
        <taxon>Mucuna</taxon>
    </lineage>
</organism>
<protein>
    <submittedName>
        <fullName evidence="1">Uncharacterized protein</fullName>
    </submittedName>
</protein>
<dbReference type="Proteomes" id="UP000257109">
    <property type="component" value="Unassembled WGS sequence"/>
</dbReference>
<feature type="non-terminal residue" evidence="1">
    <location>
        <position position="1"/>
    </location>
</feature>
<gene>
    <name evidence="1" type="ORF">CR513_40363</name>
</gene>
<reference evidence="1" key="1">
    <citation type="submission" date="2018-05" db="EMBL/GenBank/DDBJ databases">
        <title>Draft genome of Mucuna pruriens seed.</title>
        <authorList>
            <person name="Nnadi N.E."/>
            <person name="Vos R."/>
            <person name="Hasami M.H."/>
            <person name="Devisetty U.K."/>
            <person name="Aguiy J.C."/>
        </authorList>
    </citation>
    <scope>NUCLEOTIDE SEQUENCE [LARGE SCALE GENOMIC DNA]</scope>
    <source>
        <strain evidence="1">JCA_2017</strain>
    </source>
</reference>
<proteinExistence type="predicted"/>
<keyword evidence="2" id="KW-1185">Reference proteome</keyword>
<name>A0A371FLN9_MUCPR</name>